<keyword evidence="1" id="KW-0812">Transmembrane</keyword>
<sequence>MGIGCLGTLVRIIKAFVFVAVVLIIYTCTIMYHWLLLFRLLLDNQQRVLIAAANGDLTARVPVSHQGELSIIAYYTNEMLNSWLKVKTMSYKPVMSLSLDYRH</sequence>
<dbReference type="KEGG" id="mya:MORIYA_0194"/>
<name>A0A330LJW8_9GAMM</name>
<gene>
    <name evidence="2" type="ORF">MORIYA_0194</name>
</gene>
<reference evidence="3" key="1">
    <citation type="submission" date="2018-05" db="EMBL/GenBank/DDBJ databases">
        <authorList>
            <person name="Cea G.-C."/>
            <person name="William W."/>
        </authorList>
    </citation>
    <scope>NUCLEOTIDE SEQUENCE [LARGE SCALE GENOMIC DNA]</scope>
    <source>
        <strain evidence="3">DB21MT 5</strain>
    </source>
</reference>
<keyword evidence="1" id="KW-1133">Transmembrane helix</keyword>
<keyword evidence="3" id="KW-1185">Reference proteome</keyword>
<accession>A0A330LJW8</accession>
<organism evidence="2 3">
    <name type="scientific">Moritella yayanosii</name>
    <dbReference type="NCBI Taxonomy" id="69539"/>
    <lineage>
        <taxon>Bacteria</taxon>
        <taxon>Pseudomonadati</taxon>
        <taxon>Pseudomonadota</taxon>
        <taxon>Gammaproteobacteria</taxon>
        <taxon>Alteromonadales</taxon>
        <taxon>Moritellaceae</taxon>
        <taxon>Moritella</taxon>
    </lineage>
</organism>
<dbReference type="EMBL" id="LS483250">
    <property type="protein sequence ID" value="SQD76672.1"/>
    <property type="molecule type" value="Genomic_DNA"/>
</dbReference>
<feature type="transmembrane region" description="Helical" evidence="1">
    <location>
        <begin position="12"/>
        <end position="37"/>
    </location>
</feature>
<proteinExistence type="predicted"/>
<evidence type="ECO:0008006" key="4">
    <source>
        <dbReference type="Google" id="ProtNLM"/>
    </source>
</evidence>
<evidence type="ECO:0000313" key="3">
    <source>
        <dbReference type="Proteomes" id="UP000250163"/>
    </source>
</evidence>
<protein>
    <recommendedName>
        <fullName evidence="4">HAMP domain-containing protein</fullName>
    </recommendedName>
</protein>
<evidence type="ECO:0000313" key="2">
    <source>
        <dbReference type="EMBL" id="SQD76672.1"/>
    </source>
</evidence>
<dbReference type="Proteomes" id="UP000250163">
    <property type="component" value="Chromosome MORIYA"/>
</dbReference>
<keyword evidence="1" id="KW-0472">Membrane</keyword>
<evidence type="ECO:0000256" key="1">
    <source>
        <dbReference type="SAM" id="Phobius"/>
    </source>
</evidence>
<dbReference type="AlphaFoldDB" id="A0A330LJW8"/>